<evidence type="ECO:0000256" key="1">
    <source>
        <dbReference type="SAM" id="MobiDB-lite"/>
    </source>
</evidence>
<keyword evidence="3" id="KW-1185">Reference proteome</keyword>
<sequence length="98" mass="10592">MIDTSADAPPRGPLMRPVSVAADKSAPPLEPLIYVTFPAPAPPTPSPRPPPPPPPPGDKYIAARGAYTWRDHESSRVILKHLSLNGILTPEFVELLRL</sequence>
<reference evidence="2 3" key="1">
    <citation type="submission" date="2021-06" db="EMBL/GenBank/DDBJ databases">
        <title>A haploid diamondback moth (Plutella xylostella L.) genome assembly resolves 31 chromosomes and identifies a diamide resistance mutation.</title>
        <authorList>
            <person name="Ward C.M."/>
            <person name="Perry K.D."/>
            <person name="Baker G."/>
            <person name="Powis K."/>
            <person name="Heckel D.G."/>
            <person name="Baxter S.W."/>
        </authorList>
    </citation>
    <scope>NUCLEOTIDE SEQUENCE [LARGE SCALE GENOMIC DNA]</scope>
    <source>
        <strain evidence="2 3">LV</strain>
        <tissue evidence="2">Single pupa</tissue>
    </source>
</reference>
<dbReference type="Proteomes" id="UP000823941">
    <property type="component" value="Chromosome 19"/>
</dbReference>
<comment type="caution">
    <text evidence="2">The sequence shown here is derived from an EMBL/GenBank/DDBJ whole genome shotgun (WGS) entry which is preliminary data.</text>
</comment>
<feature type="region of interest" description="Disordered" evidence="1">
    <location>
        <begin position="37"/>
        <end position="59"/>
    </location>
</feature>
<feature type="compositionally biased region" description="Pro residues" evidence="1">
    <location>
        <begin position="39"/>
        <end position="57"/>
    </location>
</feature>
<evidence type="ECO:0000313" key="2">
    <source>
        <dbReference type="EMBL" id="KAG7301810.1"/>
    </source>
</evidence>
<name>A0ABQ7Q9A8_PLUXY</name>
<proteinExistence type="predicted"/>
<gene>
    <name evidence="2" type="ORF">JYU34_014840</name>
</gene>
<organism evidence="2 3">
    <name type="scientific">Plutella xylostella</name>
    <name type="common">Diamondback moth</name>
    <name type="synonym">Plutella maculipennis</name>
    <dbReference type="NCBI Taxonomy" id="51655"/>
    <lineage>
        <taxon>Eukaryota</taxon>
        <taxon>Metazoa</taxon>
        <taxon>Ecdysozoa</taxon>
        <taxon>Arthropoda</taxon>
        <taxon>Hexapoda</taxon>
        <taxon>Insecta</taxon>
        <taxon>Pterygota</taxon>
        <taxon>Neoptera</taxon>
        <taxon>Endopterygota</taxon>
        <taxon>Lepidoptera</taxon>
        <taxon>Glossata</taxon>
        <taxon>Ditrysia</taxon>
        <taxon>Yponomeutoidea</taxon>
        <taxon>Plutellidae</taxon>
        <taxon>Plutella</taxon>
    </lineage>
</organism>
<dbReference type="EMBL" id="JAHIBW010000019">
    <property type="protein sequence ID" value="KAG7301810.1"/>
    <property type="molecule type" value="Genomic_DNA"/>
</dbReference>
<protein>
    <submittedName>
        <fullName evidence="2">Uncharacterized protein</fullName>
    </submittedName>
</protein>
<accession>A0ABQ7Q9A8</accession>
<evidence type="ECO:0000313" key="3">
    <source>
        <dbReference type="Proteomes" id="UP000823941"/>
    </source>
</evidence>